<reference evidence="2" key="1">
    <citation type="submission" date="2022-03" db="EMBL/GenBank/DDBJ databases">
        <authorList>
            <person name="Santos J.D.N."/>
            <person name="Kallscheuer N."/>
            <person name="Jogler C."/>
            <person name="Lage O.M."/>
        </authorList>
    </citation>
    <scope>NUCLEOTIDE SEQUENCE</scope>
    <source>
        <strain evidence="2">M600PL45_2</strain>
    </source>
</reference>
<evidence type="ECO:0000259" key="1">
    <source>
        <dbReference type="Pfam" id="PF18476"/>
    </source>
</evidence>
<name>A0ABS9SZ77_9ACTN</name>
<keyword evidence="3" id="KW-1185">Reference proteome</keyword>
<dbReference type="EMBL" id="JAKWJU010000002">
    <property type="protein sequence ID" value="MCH6161580.1"/>
    <property type="molecule type" value="Genomic_DNA"/>
</dbReference>
<protein>
    <submittedName>
        <fullName evidence="2">PIN-like domain-containing protein</fullName>
    </submittedName>
</protein>
<dbReference type="RefSeq" id="WP_241060100.1">
    <property type="nucleotide sequence ID" value="NZ_JAKWJU010000002.1"/>
</dbReference>
<proteinExistence type="predicted"/>
<comment type="caution">
    <text evidence="2">The sequence shown here is derived from an EMBL/GenBank/DDBJ whole genome shotgun (WGS) entry which is preliminary data.</text>
</comment>
<dbReference type="Pfam" id="PF18476">
    <property type="entry name" value="PIN_8"/>
    <property type="match status" value="1"/>
</dbReference>
<reference evidence="2" key="2">
    <citation type="journal article" date="2023" name="Int. J. Syst. Evol. Microbiol.">
        <title>Streptomyces marispadix sp. nov., isolated from marine beach sediment of the Northern Coast of Portugal.</title>
        <authorList>
            <person name="dos Santos J.D.N."/>
            <person name="Vitorino I.R."/>
            <person name="Kallscheuer N."/>
            <person name="Srivastava A."/>
            <person name="Krautwurst S."/>
            <person name="Marz M."/>
            <person name="Jogler C."/>
            <person name="Lobo Da Cunha A."/>
            <person name="Catita J."/>
            <person name="Goncalves H."/>
            <person name="Gonzalez I."/>
            <person name="Reyes F."/>
            <person name="Lage O.M."/>
        </authorList>
    </citation>
    <scope>NUCLEOTIDE SEQUENCE</scope>
    <source>
        <strain evidence="2">M600PL45_2</strain>
    </source>
</reference>
<accession>A0ABS9SZ77</accession>
<dbReference type="InterPro" id="IPR041578">
    <property type="entry name" value="PIN_8"/>
</dbReference>
<dbReference type="Proteomes" id="UP001166784">
    <property type="component" value="Unassembled WGS sequence"/>
</dbReference>
<feature type="domain" description="PIN like" evidence="1">
    <location>
        <begin position="33"/>
        <end position="258"/>
    </location>
</feature>
<sequence>MPDEGINHGLFDGFEAYRTPGAEEYQRVMTEGMVVLDTNVLLNLYLYSVQARQDLLSVLSRIKDQIWVPHQAIAEFWSNRESILTLRRNRAREASSSLENLASKSVTVVESWARSTGVDEADREEPLANLNTAFARLRDFITVHANDAELDYLIGTGDDPVTCALETILSGRVGPALSRSDYEQAVQQADKRAQEEIPPGYLDRNKRGDRAAGDYLRWEQTLREAQRRDADVLFVTQDMKEDWWRRTRGVVRGPRPELVREMKDRAGCRLFMVSPQVLLRLGKESLQVHVAEASEEQVNRFDWVATDFINAPTPGSFTFFEEPESQ</sequence>
<evidence type="ECO:0000313" key="3">
    <source>
        <dbReference type="Proteomes" id="UP001166784"/>
    </source>
</evidence>
<evidence type="ECO:0000313" key="2">
    <source>
        <dbReference type="EMBL" id="MCH6161580.1"/>
    </source>
</evidence>
<organism evidence="2 3">
    <name type="scientific">Streptomyces marispadix</name>
    <dbReference type="NCBI Taxonomy" id="2922868"/>
    <lineage>
        <taxon>Bacteria</taxon>
        <taxon>Bacillati</taxon>
        <taxon>Actinomycetota</taxon>
        <taxon>Actinomycetes</taxon>
        <taxon>Kitasatosporales</taxon>
        <taxon>Streptomycetaceae</taxon>
        <taxon>Streptomyces</taxon>
    </lineage>
</organism>
<gene>
    <name evidence="2" type="ORF">MMA15_14605</name>
</gene>